<dbReference type="EMBL" id="LAZR01070425">
    <property type="protein sequence ID" value="KKK41103.1"/>
    <property type="molecule type" value="Genomic_DNA"/>
</dbReference>
<protein>
    <submittedName>
        <fullName evidence="1">Uncharacterized protein</fullName>
    </submittedName>
</protein>
<accession>A0A0F8V963</accession>
<comment type="caution">
    <text evidence="1">The sequence shown here is derived from an EMBL/GenBank/DDBJ whole genome shotgun (WGS) entry which is preliminary data.</text>
</comment>
<name>A0A0F8V963_9ZZZZ</name>
<sequence>GWSIILFRKNSVMAFEHFIKYPIYVEFANNKSIEIKRNDKNYYQLTKIPQELLKDRTT</sequence>
<proteinExistence type="predicted"/>
<evidence type="ECO:0000313" key="1">
    <source>
        <dbReference type="EMBL" id="KKK41103.1"/>
    </source>
</evidence>
<dbReference type="AlphaFoldDB" id="A0A0F8V963"/>
<organism evidence="1">
    <name type="scientific">marine sediment metagenome</name>
    <dbReference type="NCBI Taxonomy" id="412755"/>
    <lineage>
        <taxon>unclassified sequences</taxon>
        <taxon>metagenomes</taxon>
        <taxon>ecological metagenomes</taxon>
    </lineage>
</organism>
<gene>
    <name evidence="1" type="ORF">LCGC14_2841350</name>
</gene>
<reference evidence="1" key="1">
    <citation type="journal article" date="2015" name="Nature">
        <title>Complex archaea that bridge the gap between prokaryotes and eukaryotes.</title>
        <authorList>
            <person name="Spang A."/>
            <person name="Saw J.H."/>
            <person name="Jorgensen S.L."/>
            <person name="Zaremba-Niedzwiedzka K."/>
            <person name="Martijn J."/>
            <person name="Lind A.E."/>
            <person name="van Eijk R."/>
            <person name="Schleper C."/>
            <person name="Guy L."/>
            <person name="Ettema T.J."/>
        </authorList>
    </citation>
    <scope>NUCLEOTIDE SEQUENCE</scope>
</reference>
<feature type="non-terminal residue" evidence="1">
    <location>
        <position position="1"/>
    </location>
</feature>